<dbReference type="Gene3D" id="1.20.120.1870">
    <property type="entry name" value="Fic/DOC protein, Fido domain"/>
    <property type="match status" value="1"/>
</dbReference>
<reference evidence="3" key="1">
    <citation type="journal article" date="2019" name="Int. J. Syst. Evol. Microbiol.">
        <title>The Global Catalogue of Microorganisms (GCM) 10K type strain sequencing project: providing services to taxonomists for standard genome sequencing and annotation.</title>
        <authorList>
            <consortium name="The Broad Institute Genomics Platform"/>
            <consortium name="The Broad Institute Genome Sequencing Center for Infectious Disease"/>
            <person name="Wu L."/>
            <person name="Ma J."/>
        </authorList>
    </citation>
    <scope>NUCLEOTIDE SEQUENCE [LARGE SCALE GENOMIC DNA]</scope>
    <source>
        <strain evidence="3">LMG 29894</strain>
    </source>
</reference>
<dbReference type="Proteomes" id="UP001595791">
    <property type="component" value="Unassembled WGS sequence"/>
</dbReference>
<dbReference type="RefSeq" id="WP_378161257.1">
    <property type="nucleotide sequence ID" value="NZ_JBHSBU010000001.1"/>
</dbReference>
<accession>A0ABV8MK59</accession>
<feature type="domain" description="Fido" evidence="1">
    <location>
        <begin position="8"/>
        <end position="120"/>
    </location>
</feature>
<proteinExistence type="predicted"/>
<name>A0ABV8MK59_9NEIS</name>
<dbReference type="InterPro" id="IPR006440">
    <property type="entry name" value="Doc"/>
</dbReference>
<keyword evidence="3" id="KW-1185">Reference proteome</keyword>
<dbReference type="EMBL" id="JBHSBU010000001">
    <property type="protein sequence ID" value="MFC4158508.1"/>
    <property type="molecule type" value="Genomic_DNA"/>
</dbReference>
<organism evidence="2 3">
    <name type="scientific">Chitinimonas lacunae</name>
    <dbReference type="NCBI Taxonomy" id="1963018"/>
    <lineage>
        <taxon>Bacteria</taxon>
        <taxon>Pseudomonadati</taxon>
        <taxon>Pseudomonadota</taxon>
        <taxon>Betaproteobacteria</taxon>
        <taxon>Neisseriales</taxon>
        <taxon>Chitinibacteraceae</taxon>
        <taxon>Chitinimonas</taxon>
    </lineage>
</organism>
<dbReference type="InterPro" id="IPR053737">
    <property type="entry name" value="Type_II_TA_Toxin"/>
</dbReference>
<evidence type="ECO:0000259" key="1">
    <source>
        <dbReference type="PROSITE" id="PS51459"/>
    </source>
</evidence>
<evidence type="ECO:0000313" key="2">
    <source>
        <dbReference type="EMBL" id="MFC4158508.1"/>
    </source>
</evidence>
<comment type="caution">
    <text evidence="2">The sequence shown here is derived from an EMBL/GenBank/DDBJ whole genome shotgun (WGS) entry which is preliminary data.</text>
</comment>
<dbReference type="InterPro" id="IPR036597">
    <property type="entry name" value="Fido-like_dom_sf"/>
</dbReference>
<dbReference type="PROSITE" id="PS51459">
    <property type="entry name" value="FIDO"/>
    <property type="match status" value="1"/>
</dbReference>
<dbReference type="PANTHER" id="PTHR39426">
    <property type="entry name" value="HOMOLOGY TO DEATH-ON-CURING PROTEIN OF PHAGE P1"/>
    <property type="match status" value="1"/>
</dbReference>
<sequence length="128" mass="13897">MPVFLSPLAVMTVQHEQQSVFGGRHGLRDGERLRAALDAAELVWRQCGDLIEAAAELALALLREAPFIDGNRRTAADCMLTLLSLNGVVATPSNTELFTWTMDAAHGALDRPVLAERLRRCCVPASLS</sequence>
<gene>
    <name evidence="2" type="ORF">ACFOW7_03940</name>
</gene>
<dbReference type="NCBIfam" id="TIGR01550">
    <property type="entry name" value="DOC_P1"/>
    <property type="match status" value="1"/>
</dbReference>
<dbReference type="InterPro" id="IPR003812">
    <property type="entry name" value="Fido"/>
</dbReference>
<dbReference type="SUPFAM" id="SSF140931">
    <property type="entry name" value="Fic-like"/>
    <property type="match status" value="1"/>
</dbReference>
<dbReference type="PANTHER" id="PTHR39426:SF1">
    <property type="entry name" value="HOMOLOGY TO DEATH-ON-CURING PROTEIN OF PHAGE P1"/>
    <property type="match status" value="1"/>
</dbReference>
<protein>
    <submittedName>
        <fullName evidence="2">Type II toxin-antitoxin system death-on-curing family toxin</fullName>
    </submittedName>
</protein>
<evidence type="ECO:0000313" key="3">
    <source>
        <dbReference type="Proteomes" id="UP001595791"/>
    </source>
</evidence>